<dbReference type="PANTHER" id="PTHR22948">
    <property type="entry name" value="TUDOR DOMAIN CONTAINING PROTEIN"/>
    <property type="match status" value="1"/>
</dbReference>
<feature type="region of interest" description="Disordered" evidence="5">
    <location>
        <begin position="91"/>
        <end position="134"/>
    </location>
</feature>
<evidence type="ECO:0000256" key="4">
    <source>
        <dbReference type="ARBA" id="ARBA00022871"/>
    </source>
</evidence>
<feature type="compositionally biased region" description="Basic residues" evidence="5">
    <location>
        <begin position="92"/>
        <end position="104"/>
    </location>
</feature>
<proteinExistence type="evidence at transcript level"/>
<feature type="domain" description="Tudor" evidence="6">
    <location>
        <begin position="384"/>
        <end position="441"/>
    </location>
</feature>
<dbReference type="EMBL" id="GAMC01002628">
    <property type="protein sequence ID" value="JAC03928.1"/>
    <property type="molecule type" value="mRNA"/>
</dbReference>
<dbReference type="Pfam" id="PF00567">
    <property type="entry name" value="TUDOR"/>
    <property type="match status" value="1"/>
</dbReference>
<dbReference type="SMART" id="SM00333">
    <property type="entry name" value="TUDOR"/>
    <property type="match status" value="1"/>
</dbReference>
<dbReference type="OrthoDB" id="10034606at2759"/>
<keyword evidence="2" id="KW-0963">Cytoplasm</keyword>
<dbReference type="Proteomes" id="UP000606786">
    <property type="component" value="Unassembled WGS sequence"/>
</dbReference>
<evidence type="ECO:0000313" key="8">
    <source>
        <dbReference type="EMBL" id="CAD6998569.1"/>
    </source>
</evidence>
<dbReference type="Gene3D" id="2.30.30.140">
    <property type="match status" value="1"/>
</dbReference>
<gene>
    <name evidence="9" type="primary">TDRD5</name>
    <name evidence="8" type="ORF">CCAP1982_LOCUS7150</name>
</gene>
<dbReference type="GO" id="GO:0005737">
    <property type="term" value="C:cytoplasm"/>
    <property type="evidence" value="ECO:0007669"/>
    <property type="project" value="UniProtKB-SubCell"/>
</dbReference>
<dbReference type="Gene3D" id="3.30.420.610">
    <property type="entry name" value="LOTUS domain-like"/>
    <property type="match status" value="1"/>
</dbReference>
<keyword evidence="4" id="KW-0744">Spermatogenesis</keyword>
<keyword evidence="4" id="KW-0221">Differentiation</keyword>
<dbReference type="KEGG" id="ccat:101454682"/>
<evidence type="ECO:0000259" key="7">
    <source>
        <dbReference type="PROSITE" id="PS51644"/>
    </source>
</evidence>
<comment type="subcellular location">
    <subcellularLocation>
        <location evidence="1">Cytoplasm</location>
    </subcellularLocation>
</comment>
<evidence type="ECO:0000256" key="5">
    <source>
        <dbReference type="SAM" id="MobiDB-lite"/>
    </source>
</evidence>
<reference evidence="9" key="2">
    <citation type="journal article" date="2014" name="BMC Genomics">
        <title>A genomic perspective to assessing quality of mass-reared SIT flies used in Mediterranean fruit fly (Ceratitis capitata) eradication in California.</title>
        <authorList>
            <person name="Calla B."/>
            <person name="Hall B."/>
            <person name="Hou S."/>
            <person name="Geib S.M."/>
        </authorList>
    </citation>
    <scope>NUCLEOTIDE SEQUENCE</scope>
</reference>
<evidence type="ECO:0000259" key="6">
    <source>
        <dbReference type="PROSITE" id="PS50304"/>
    </source>
</evidence>
<dbReference type="EMBL" id="CAJHJT010000012">
    <property type="protein sequence ID" value="CAD6998569.1"/>
    <property type="molecule type" value="Genomic_DNA"/>
</dbReference>
<feature type="domain" description="HTH OST-type" evidence="7">
    <location>
        <begin position="5"/>
        <end position="78"/>
    </location>
</feature>
<keyword evidence="10" id="KW-1185">Reference proteome</keyword>
<evidence type="ECO:0000256" key="2">
    <source>
        <dbReference type="ARBA" id="ARBA00022490"/>
    </source>
</evidence>
<organism evidence="9">
    <name type="scientific">Ceratitis capitata</name>
    <name type="common">Mediterranean fruit fly</name>
    <name type="synonym">Tephritis capitata</name>
    <dbReference type="NCBI Taxonomy" id="7213"/>
    <lineage>
        <taxon>Eukaryota</taxon>
        <taxon>Metazoa</taxon>
        <taxon>Ecdysozoa</taxon>
        <taxon>Arthropoda</taxon>
        <taxon>Hexapoda</taxon>
        <taxon>Insecta</taxon>
        <taxon>Pterygota</taxon>
        <taxon>Neoptera</taxon>
        <taxon>Endopterygota</taxon>
        <taxon>Diptera</taxon>
        <taxon>Brachycera</taxon>
        <taxon>Muscomorpha</taxon>
        <taxon>Tephritoidea</taxon>
        <taxon>Tephritidae</taxon>
        <taxon>Ceratitis</taxon>
        <taxon>Ceratitis</taxon>
    </lineage>
</organism>
<accession>W8BXB2</accession>
<dbReference type="GO" id="GO:0007283">
    <property type="term" value="P:spermatogenesis"/>
    <property type="evidence" value="ECO:0007669"/>
    <property type="project" value="UniProtKB-KW"/>
</dbReference>
<dbReference type="InterPro" id="IPR025605">
    <property type="entry name" value="OST-HTH/LOTUS_dom"/>
</dbReference>
<evidence type="ECO:0000313" key="9">
    <source>
        <dbReference type="EMBL" id="JAC03928.1"/>
    </source>
</evidence>
<dbReference type="InterPro" id="IPR035437">
    <property type="entry name" value="SNase_OB-fold_sf"/>
</dbReference>
<dbReference type="SUPFAM" id="SSF63748">
    <property type="entry name" value="Tudor/PWWP/MBT"/>
    <property type="match status" value="1"/>
</dbReference>
<dbReference type="InterPro" id="IPR002999">
    <property type="entry name" value="Tudor"/>
</dbReference>
<dbReference type="Pfam" id="PF12872">
    <property type="entry name" value="OST-HTH"/>
    <property type="match status" value="1"/>
</dbReference>
<evidence type="ECO:0000256" key="3">
    <source>
        <dbReference type="ARBA" id="ARBA00022737"/>
    </source>
</evidence>
<dbReference type="InterPro" id="IPR050621">
    <property type="entry name" value="Tudor_domain_containing"/>
</dbReference>
<dbReference type="AlphaFoldDB" id="W8BXB2"/>
<dbReference type="CTD" id="36590"/>
<dbReference type="Gene3D" id="2.40.50.90">
    <property type="match status" value="1"/>
</dbReference>
<keyword evidence="3" id="KW-0677">Repeat</keyword>
<dbReference type="PROSITE" id="PS50304">
    <property type="entry name" value="TUDOR"/>
    <property type="match status" value="1"/>
</dbReference>
<dbReference type="GO" id="GO:0030154">
    <property type="term" value="P:cell differentiation"/>
    <property type="evidence" value="ECO:0007669"/>
    <property type="project" value="UniProtKB-ARBA"/>
</dbReference>
<dbReference type="GeneID" id="101454682"/>
<protein>
    <submittedName>
        <fullName evidence="8">(Mediterranean fruit fly) hypothetical protein</fullName>
    </submittedName>
    <submittedName>
        <fullName evidence="9">Tudor domain-containing protein 5</fullName>
    </submittedName>
</protein>
<dbReference type="InterPro" id="IPR041966">
    <property type="entry name" value="LOTUS-like"/>
</dbReference>
<dbReference type="PROSITE" id="PS51644">
    <property type="entry name" value="HTH_OST"/>
    <property type="match status" value="1"/>
</dbReference>
<evidence type="ECO:0000256" key="1">
    <source>
        <dbReference type="ARBA" id="ARBA00004496"/>
    </source>
</evidence>
<reference evidence="8" key="3">
    <citation type="submission" date="2020-11" db="EMBL/GenBank/DDBJ databases">
        <authorList>
            <person name="Whitehead M."/>
        </authorList>
    </citation>
    <scope>NUCLEOTIDE SEQUENCE</scope>
    <source>
        <strain evidence="8">EGII</strain>
    </source>
</reference>
<reference evidence="9" key="1">
    <citation type="submission" date="2013-07" db="EMBL/GenBank/DDBJ databases">
        <authorList>
            <person name="Geib S."/>
        </authorList>
    </citation>
    <scope>NUCLEOTIDE SEQUENCE</scope>
</reference>
<dbReference type="CDD" id="cd09972">
    <property type="entry name" value="LOTUS_TDRD_OSKAR"/>
    <property type="match status" value="1"/>
</dbReference>
<dbReference type="PANTHER" id="PTHR22948:SF76">
    <property type="entry name" value="FI20010P1-RELATED"/>
    <property type="match status" value="1"/>
</dbReference>
<sequence>MEIGYLQEVKAVIKSLVLSYPGDITVDALNRDYRSTEGIQIPHRKLGFQTLEEFLRSIPDTITVFGSGSTAIVGNVRNQKSDHIHQMVCQQKKARTRPKAKPPRLRGTYSDFSNRPQPAGQKVHPVSKRISSDNLPTSNIRFSYSMNRSTPRYSVIKCQELELPAKYAVKKQIVDKEPIVISEKSNKSTREKIIQPKSSDNEKYDSQKIAHDTILQKLVDVCKIDDKETNQKAIKKTIWKKEDAYPAIHFQQKVNTKHFSSMETNASCILNVPNAFVLNNSSYENKRIDDIDEAVPAYAADNLVYRMDFPESTVTFGIKIPSYKLPEKYRPGDVIGLFISEIHSPYKFWFHIYKEHNELDTLMLQIEHFYTSLEPRSFCVPRVCICPGQVCAALYKNLWHRAEILSPVIENKAKVLFVDYGTVSEVSVDDIKFLLTSFAKLPQQAIRGSLSYICPKNLHWCQESIHAFLEMTFELMLYGKISEIHEKKRTIYMVLCDTNKEQVVQINKQLVDKGFALYDEEWLKSEKGEQRFHHLREDFPTFSMLEAGEYPSFAELIDLQNKGIDYELIIDHHMFHPGRMDLLENVPDVIRKLPFQLLTTNPFRWDIYLQLQHLI</sequence>
<name>W8BXB2_CERCA</name>
<evidence type="ECO:0000313" key="10">
    <source>
        <dbReference type="Proteomes" id="UP000606786"/>
    </source>
</evidence>